<name>A0A1F6AHN3_9BACT</name>
<comment type="caution">
    <text evidence="2">The sequence shown here is derived from an EMBL/GenBank/DDBJ whole genome shotgun (WGS) entry which is preliminary data.</text>
</comment>
<dbReference type="EMBL" id="MFJV01000001">
    <property type="protein sequence ID" value="OGG24106.1"/>
    <property type="molecule type" value="Genomic_DNA"/>
</dbReference>
<evidence type="ECO:0000256" key="1">
    <source>
        <dbReference type="SAM" id="Phobius"/>
    </source>
</evidence>
<organism evidence="2 3">
    <name type="scientific">Candidatus Gottesmanbacteria bacterium RIFCSPLOWO2_01_FULL_43_11b</name>
    <dbReference type="NCBI Taxonomy" id="1798392"/>
    <lineage>
        <taxon>Bacteria</taxon>
        <taxon>Candidatus Gottesmaniibacteriota</taxon>
    </lineage>
</organism>
<evidence type="ECO:0000313" key="2">
    <source>
        <dbReference type="EMBL" id="OGG24106.1"/>
    </source>
</evidence>
<dbReference type="Proteomes" id="UP000178759">
    <property type="component" value="Unassembled WGS sequence"/>
</dbReference>
<accession>A0A1F6AHN3</accession>
<keyword evidence="1" id="KW-0472">Membrane</keyword>
<dbReference type="AlphaFoldDB" id="A0A1F6AHN3"/>
<protein>
    <submittedName>
        <fullName evidence="2">Uncharacterized protein</fullName>
    </submittedName>
</protein>
<keyword evidence="1" id="KW-1133">Transmembrane helix</keyword>
<feature type="transmembrane region" description="Helical" evidence="1">
    <location>
        <begin position="79"/>
        <end position="96"/>
    </location>
</feature>
<gene>
    <name evidence="2" type="ORF">A3A79_02830</name>
</gene>
<reference evidence="2 3" key="1">
    <citation type="journal article" date="2016" name="Nat. Commun.">
        <title>Thousands of microbial genomes shed light on interconnected biogeochemical processes in an aquifer system.</title>
        <authorList>
            <person name="Anantharaman K."/>
            <person name="Brown C.T."/>
            <person name="Hug L.A."/>
            <person name="Sharon I."/>
            <person name="Castelle C.J."/>
            <person name="Probst A.J."/>
            <person name="Thomas B.C."/>
            <person name="Singh A."/>
            <person name="Wilkins M.J."/>
            <person name="Karaoz U."/>
            <person name="Brodie E.L."/>
            <person name="Williams K.H."/>
            <person name="Hubbard S.S."/>
            <person name="Banfield J.F."/>
        </authorList>
    </citation>
    <scope>NUCLEOTIDE SEQUENCE [LARGE SCALE GENOMIC DNA]</scope>
</reference>
<dbReference type="STRING" id="1798392.A3A79_02830"/>
<evidence type="ECO:0000313" key="3">
    <source>
        <dbReference type="Proteomes" id="UP000178759"/>
    </source>
</evidence>
<proteinExistence type="predicted"/>
<feature type="transmembrane region" description="Helical" evidence="1">
    <location>
        <begin position="39"/>
        <end position="58"/>
    </location>
</feature>
<sequence length="113" mass="11962">MKSVFAQSLTLPGGEEAISGPEGFEFAGEGLGQLVSQPVIKYVFAAAGIGLLLMLIRAGFSFLTSAGDTKKLEQGKQQLTFALVGFLVIFGAYWIVQILGKIFGIGGIEQSFQ</sequence>
<keyword evidence="1" id="KW-0812">Transmembrane</keyword>